<reference evidence="1" key="2">
    <citation type="journal article" date="2015" name="Vet. Microbiol.">
        <title>Variants of a genomic island in Aeromonas salmonicida subsp. salmonicida link isolates with their geographical origins.</title>
        <authorList>
            <person name="Emond-Rheault J.G."/>
            <person name="Vincent A.T."/>
            <person name="Trudel M.V."/>
            <person name="Brochu F."/>
            <person name="Boyle B."/>
            <person name="Tanaka K.H."/>
            <person name="Attere S.A."/>
            <person name="Jubinville E."/>
            <person name="Loch T.P."/>
            <person name="Winters A.D."/>
            <person name="Faisal M."/>
            <person name="Frenette M."/>
            <person name="Derome N."/>
            <person name="Charette S.J."/>
        </authorList>
    </citation>
    <scope>NUCLEOTIDE SEQUENCE</scope>
    <source>
        <strain evidence="1">09-0167</strain>
    </source>
</reference>
<sequence length="63" mass="7281">MKNLTEAQVMGFRGAMVPPTRRKYHVDAAPSAEQVRMARNKASTRRAIEVHQEQRALRLEMEM</sequence>
<proteinExistence type="predicted"/>
<dbReference type="AlphaFoldDB" id="A0A0B0F7A6"/>
<protein>
    <submittedName>
        <fullName evidence="1">Uncharacterized protein</fullName>
    </submittedName>
</protein>
<accession>A0A0B0F7A6</accession>
<reference evidence="1" key="1">
    <citation type="submission" date="2014-03" db="EMBL/GenBank/DDBJ databases">
        <authorList>
            <person name="Emond-Rheault J.-G."/>
            <person name="Trudel M.V."/>
            <person name="Vincent A.T."/>
            <person name="Brochu F."/>
            <person name="Boyle B."/>
            <person name="Tanaka K.H."/>
            <person name="Attere S.A."/>
            <person name="Jubinville E."/>
            <person name="Frenette M."/>
            <person name="Derome N."/>
            <person name="Charette S.J."/>
        </authorList>
    </citation>
    <scope>NUCLEOTIDE SEQUENCE</scope>
    <source>
        <strain evidence="1">09-0167</strain>
    </source>
</reference>
<dbReference type="RefSeq" id="WP_043144117.1">
    <property type="nucleotide sequence ID" value="NZ_JRYV01000095.1"/>
</dbReference>
<dbReference type="EMBL" id="KJ626180">
    <property type="protein sequence ID" value="AIZ49704.1"/>
    <property type="molecule type" value="Genomic_DNA"/>
</dbReference>
<organism evidence="1">
    <name type="scientific">Aeromonas salmonicida subsp. salmonicida</name>
    <dbReference type="NCBI Taxonomy" id="29491"/>
    <lineage>
        <taxon>Bacteria</taxon>
        <taxon>Pseudomonadati</taxon>
        <taxon>Pseudomonadota</taxon>
        <taxon>Gammaproteobacteria</taxon>
        <taxon>Aeromonadales</taxon>
        <taxon>Aeromonadaceae</taxon>
        <taxon>Aeromonas</taxon>
    </lineage>
</organism>
<name>A0A0B0F7A6_AERSS</name>
<evidence type="ECO:0000313" key="1">
    <source>
        <dbReference type="EMBL" id="AIZ49704.1"/>
    </source>
</evidence>